<feature type="domain" description="Orn/DAP/Arg decarboxylase 2 N-terminal" evidence="12">
    <location>
        <begin position="18"/>
        <end position="254"/>
    </location>
</feature>
<comment type="similarity">
    <text evidence="2 10">Belongs to the Orn/Lys/Arg decarboxylase class-II family.</text>
</comment>
<keyword evidence="4" id="KW-0456">Lyase</keyword>
<evidence type="ECO:0000256" key="8">
    <source>
        <dbReference type="ARBA" id="ARBA00049127"/>
    </source>
</evidence>
<dbReference type="GO" id="GO:0033387">
    <property type="term" value="P:putrescine biosynthetic process from arginine, via ornithine"/>
    <property type="evidence" value="ECO:0007669"/>
    <property type="project" value="TreeGrafter"/>
</dbReference>
<dbReference type="Gene3D" id="2.40.37.10">
    <property type="entry name" value="Lyase, Ornithine Decarboxylase, Chain A, domain 1"/>
    <property type="match status" value="1"/>
</dbReference>
<dbReference type="PANTHER" id="PTHR11482">
    <property type="entry name" value="ARGININE/DIAMINOPIMELATE/ORNITHINE DECARBOXYLASE"/>
    <property type="match status" value="1"/>
</dbReference>
<comment type="caution">
    <text evidence="13">The sequence shown here is derived from an EMBL/GenBank/DDBJ whole genome shotgun (WGS) entry which is preliminary data.</text>
</comment>
<gene>
    <name evidence="13" type="ORF">WJX72_008441</name>
</gene>
<dbReference type="InterPro" id="IPR029066">
    <property type="entry name" value="PLP-binding_barrel"/>
</dbReference>
<feature type="domain" description="Orn/DAP/Arg decarboxylase 2 C-terminal" evidence="11">
    <location>
        <begin position="11"/>
        <end position="359"/>
    </location>
</feature>
<comment type="catalytic activity">
    <reaction evidence="8">
        <text>L-ornithine + H(+) = putrescine + CO2</text>
        <dbReference type="Rhea" id="RHEA:22964"/>
        <dbReference type="ChEBI" id="CHEBI:15378"/>
        <dbReference type="ChEBI" id="CHEBI:16526"/>
        <dbReference type="ChEBI" id="CHEBI:46911"/>
        <dbReference type="ChEBI" id="CHEBI:326268"/>
        <dbReference type="EC" id="4.1.1.17"/>
    </reaction>
</comment>
<feature type="modified residue" description="N6-(pyridoxal phosphate)lysine" evidence="9">
    <location>
        <position position="40"/>
    </location>
</feature>
<dbReference type="CDD" id="cd00622">
    <property type="entry name" value="PLPDE_III_ODC"/>
    <property type="match status" value="1"/>
</dbReference>
<evidence type="ECO:0000256" key="2">
    <source>
        <dbReference type="ARBA" id="ARBA00008872"/>
    </source>
</evidence>
<sequence length="384" mass="41421">MIVEHKLQETFYVVDLGVVQRLHAGWCQAMPRVTPFYAVKCNTNLAMMSMLAALGAGFDCASEAECEAVLGLGVPKDRIIYAHPCKPPAHIKYAAARGIDLTTFDTESELLKLATWHPHTNLLLRIRADDPQARCQLGNKYGAESAEVLGLLQRAQALGLAVIGVSFHVGSGATNPQAFTTAISLARQVFDIGASLGFAMRLLDLGGGFSGGRFTPQGQVDLGAVPQAVNAALAEHFPEGSGVRVIAEPGRYFAEASASLVCSIYGQRVRQDSQGSQTIDYWLSDGLYGSLNCMVYDHALPTVQPLRCPQLPPVDPLDDSQTYPSTLFGPTCDGLDTIVRDHPLPRMRNGDWVLFPCMGAYTIAGACDFNGFNVTKVPFFYVCS</sequence>
<evidence type="ECO:0000256" key="4">
    <source>
        <dbReference type="ARBA" id="ARBA00023239"/>
    </source>
</evidence>
<dbReference type="InterPro" id="IPR009006">
    <property type="entry name" value="Ala_racemase/Decarboxylase_C"/>
</dbReference>
<keyword evidence="14" id="KW-1185">Reference proteome</keyword>
<evidence type="ECO:0000256" key="7">
    <source>
        <dbReference type="ARBA" id="ARBA00046672"/>
    </source>
</evidence>
<dbReference type="SUPFAM" id="SSF50621">
    <property type="entry name" value="Alanine racemase C-terminal domain-like"/>
    <property type="match status" value="1"/>
</dbReference>
<evidence type="ECO:0000256" key="9">
    <source>
        <dbReference type="PIRSR" id="PIRSR600183-50"/>
    </source>
</evidence>
<comment type="pathway">
    <text evidence="5">Amine and polyamine biosynthesis; putrescine biosynthesis via L-ornithine pathway; putrescine from L-ornithine: step 1/1.</text>
</comment>
<dbReference type="Gene3D" id="3.20.20.10">
    <property type="entry name" value="Alanine racemase"/>
    <property type="match status" value="1"/>
</dbReference>
<name>A0AAW1PGW8_9CHLO</name>
<dbReference type="Pfam" id="PF00278">
    <property type="entry name" value="Orn_DAP_Arg_deC"/>
    <property type="match status" value="1"/>
</dbReference>
<keyword evidence="3 9" id="KW-0663">Pyridoxal phosphate</keyword>
<feature type="active site" description="Proton donor" evidence="9">
    <location>
        <position position="332"/>
    </location>
</feature>
<dbReference type="PRINTS" id="PR01179">
    <property type="entry name" value="ODADCRBXLASE"/>
</dbReference>
<dbReference type="GO" id="GO:0005737">
    <property type="term" value="C:cytoplasm"/>
    <property type="evidence" value="ECO:0007669"/>
    <property type="project" value="TreeGrafter"/>
</dbReference>
<dbReference type="InterPro" id="IPR000183">
    <property type="entry name" value="Orn/DAP/Arg_de-COase"/>
</dbReference>
<evidence type="ECO:0000256" key="1">
    <source>
        <dbReference type="ARBA" id="ARBA00001933"/>
    </source>
</evidence>
<dbReference type="InterPro" id="IPR002433">
    <property type="entry name" value="Orn_de-COase"/>
</dbReference>
<dbReference type="SUPFAM" id="SSF51419">
    <property type="entry name" value="PLP-binding barrel"/>
    <property type="match status" value="1"/>
</dbReference>
<dbReference type="GO" id="GO:0004586">
    <property type="term" value="F:ornithine decarboxylase activity"/>
    <property type="evidence" value="ECO:0007669"/>
    <property type="project" value="UniProtKB-EC"/>
</dbReference>
<evidence type="ECO:0000256" key="10">
    <source>
        <dbReference type="RuleBase" id="RU003737"/>
    </source>
</evidence>
<dbReference type="PANTHER" id="PTHR11482:SF6">
    <property type="entry name" value="ORNITHINE DECARBOXYLASE 1-RELATED"/>
    <property type="match status" value="1"/>
</dbReference>
<evidence type="ECO:0000259" key="11">
    <source>
        <dbReference type="Pfam" id="PF00278"/>
    </source>
</evidence>
<dbReference type="EMBL" id="JALJOR010000011">
    <property type="protein sequence ID" value="KAK9809050.1"/>
    <property type="molecule type" value="Genomic_DNA"/>
</dbReference>
<dbReference type="Pfam" id="PF02784">
    <property type="entry name" value="Orn_Arg_deC_N"/>
    <property type="match status" value="1"/>
</dbReference>
<dbReference type="PRINTS" id="PR01182">
    <property type="entry name" value="ORNDCRBXLASE"/>
</dbReference>
<evidence type="ECO:0000256" key="3">
    <source>
        <dbReference type="ARBA" id="ARBA00022898"/>
    </source>
</evidence>
<evidence type="ECO:0000256" key="6">
    <source>
        <dbReference type="ARBA" id="ARBA00034138"/>
    </source>
</evidence>
<dbReference type="EC" id="4.1.1.17" evidence="6"/>
<dbReference type="PROSITE" id="PS00878">
    <property type="entry name" value="ODR_DC_2_1"/>
    <property type="match status" value="1"/>
</dbReference>
<dbReference type="InterPro" id="IPR022644">
    <property type="entry name" value="De-COase2_N"/>
</dbReference>
<dbReference type="Proteomes" id="UP001489004">
    <property type="component" value="Unassembled WGS sequence"/>
</dbReference>
<evidence type="ECO:0000259" key="12">
    <source>
        <dbReference type="Pfam" id="PF02784"/>
    </source>
</evidence>
<accession>A0AAW1PGW8</accession>
<evidence type="ECO:0000313" key="13">
    <source>
        <dbReference type="EMBL" id="KAK9809050.1"/>
    </source>
</evidence>
<dbReference type="FunFam" id="3.20.20.10:FF:000005">
    <property type="entry name" value="Ornithine decarboxylase"/>
    <property type="match status" value="1"/>
</dbReference>
<proteinExistence type="inferred from homology"/>
<protein>
    <recommendedName>
        <fullName evidence="6">ornithine decarboxylase</fullName>
        <ecNumber evidence="6">4.1.1.17</ecNumber>
    </recommendedName>
</protein>
<comment type="cofactor">
    <cofactor evidence="1 9">
        <name>pyridoxal 5'-phosphate</name>
        <dbReference type="ChEBI" id="CHEBI:597326"/>
    </cofactor>
</comment>
<evidence type="ECO:0000256" key="5">
    <source>
        <dbReference type="ARBA" id="ARBA00034115"/>
    </source>
</evidence>
<dbReference type="AlphaFoldDB" id="A0AAW1PGW8"/>
<dbReference type="InterPro" id="IPR022643">
    <property type="entry name" value="De-COase2_C"/>
</dbReference>
<reference evidence="13 14" key="1">
    <citation type="journal article" date="2024" name="Nat. Commun.">
        <title>Phylogenomics reveals the evolutionary origins of lichenization in chlorophyte algae.</title>
        <authorList>
            <person name="Puginier C."/>
            <person name="Libourel C."/>
            <person name="Otte J."/>
            <person name="Skaloud P."/>
            <person name="Haon M."/>
            <person name="Grisel S."/>
            <person name="Petersen M."/>
            <person name="Berrin J.G."/>
            <person name="Delaux P.M."/>
            <person name="Dal Grande F."/>
            <person name="Keller J."/>
        </authorList>
    </citation>
    <scope>NUCLEOTIDE SEQUENCE [LARGE SCALE GENOMIC DNA]</scope>
    <source>
        <strain evidence="13 14">SAG 2043</strain>
    </source>
</reference>
<comment type="subunit">
    <text evidence="7">Homodimer. Only the dimer is catalytically active, as the active sites are constructed of residues from both monomers.</text>
</comment>
<organism evidence="13 14">
    <name type="scientific">[Myrmecia] bisecta</name>
    <dbReference type="NCBI Taxonomy" id="41462"/>
    <lineage>
        <taxon>Eukaryota</taxon>
        <taxon>Viridiplantae</taxon>
        <taxon>Chlorophyta</taxon>
        <taxon>core chlorophytes</taxon>
        <taxon>Trebouxiophyceae</taxon>
        <taxon>Trebouxiales</taxon>
        <taxon>Trebouxiaceae</taxon>
        <taxon>Myrmecia</taxon>
    </lineage>
</organism>
<dbReference type="InterPro" id="IPR022653">
    <property type="entry name" value="De-COase2_pyr-phos_BS"/>
</dbReference>
<evidence type="ECO:0000313" key="14">
    <source>
        <dbReference type="Proteomes" id="UP001489004"/>
    </source>
</evidence>